<dbReference type="WBParaSite" id="Pan_g5439.t1">
    <property type="protein sequence ID" value="Pan_g5439.t1"/>
    <property type="gene ID" value="Pan_g5439"/>
</dbReference>
<evidence type="ECO:0000256" key="2">
    <source>
        <dbReference type="ARBA" id="ARBA00023163"/>
    </source>
</evidence>
<keyword evidence="5" id="KW-1185">Reference proteome</keyword>
<dbReference type="AlphaFoldDB" id="A0A7E4W1P1"/>
<evidence type="ECO:0000256" key="1">
    <source>
        <dbReference type="ARBA" id="ARBA00023015"/>
    </source>
</evidence>
<sequence>MIDMSEAAIRDMYATEPVFGRHLDTLVNASLPMWYRTEELIRQIRGLGMTNEEQSIFLLLGMIEIITLLSSKPLITRLRVKPLRDTVFQSMRAYYLENFSSDCTGVRFGQLIMVLPLMNEIYNLFAEHRTLINLCNGITENYTPASLLKAFHSQQVHTNCFYR</sequence>
<dbReference type="SUPFAM" id="SSF48508">
    <property type="entry name" value="Nuclear receptor ligand-binding domain"/>
    <property type="match status" value="1"/>
</dbReference>
<name>A0A7E4W1P1_PANRE</name>
<keyword evidence="1" id="KW-0805">Transcription regulation</keyword>
<dbReference type="InterPro" id="IPR035500">
    <property type="entry name" value="NHR-like_dom_sf"/>
</dbReference>
<keyword evidence="3" id="KW-0675">Receptor</keyword>
<feature type="domain" description="NR LBD" evidence="4">
    <location>
        <begin position="35"/>
        <end position="134"/>
    </location>
</feature>
<dbReference type="Proteomes" id="UP000492821">
    <property type="component" value="Unassembled WGS sequence"/>
</dbReference>
<dbReference type="Pfam" id="PF00104">
    <property type="entry name" value="Hormone_recep"/>
    <property type="match status" value="1"/>
</dbReference>
<accession>A0A7E4W1P1</accession>
<protein>
    <submittedName>
        <fullName evidence="6">NR LBD domain-containing protein</fullName>
    </submittedName>
</protein>
<keyword evidence="2" id="KW-0804">Transcription</keyword>
<evidence type="ECO:0000313" key="5">
    <source>
        <dbReference type="Proteomes" id="UP000492821"/>
    </source>
</evidence>
<dbReference type="Gene3D" id="1.10.565.10">
    <property type="entry name" value="Retinoid X Receptor"/>
    <property type="match status" value="1"/>
</dbReference>
<evidence type="ECO:0000256" key="3">
    <source>
        <dbReference type="ARBA" id="ARBA00023170"/>
    </source>
</evidence>
<dbReference type="InterPro" id="IPR000536">
    <property type="entry name" value="Nucl_hrmn_rcpt_lig-bd"/>
</dbReference>
<organism evidence="5 6">
    <name type="scientific">Panagrellus redivivus</name>
    <name type="common">Microworm</name>
    <dbReference type="NCBI Taxonomy" id="6233"/>
    <lineage>
        <taxon>Eukaryota</taxon>
        <taxon>Metazoa</taxon>
        <taxon>Ecdysozoa</taxon>
        <taxon>Nematoda</taxon>
        <taxon>Chromadorea</taxon>
        <taxon>Rhabditida</taxon>
        <taxon>Tylenchina</taxon>
        <taxon>Panagrolaimomorpha</taxon>
        <taxon>Panagrolaimoidea</taxon>
        <taxon>Panagrolaimidae</taxon>
        <taxon>Panagrellus</taxon>
    </lineage>
</organism>
<evidence type="ECO:0000259" key="4">
    <source>
        <dbReference type="Pfam" id="PF00104"/>
    </source>
</evidence>
<reference evidence="6" key="2">
    <citation type="submission" date="2020-10" db="UniProtKB">
        <authorList>
            <consortium name="WormBaseParasite"/>
        </authorList>
    </citation>
    <scope>IDENTIFICATION</scope>
</reference>
<evidence type="ECO:0000313" key="6">
    <source>
        <dbReference type="WBParaSite" id="Pan_g5439.t1"/>
    </source>
</evidence>
<reference evidence="5" key="1">
    <citation type="journal article" date="2013" name="Genetics">
        <title>The draft genome and transcriptome of Panagrellus redivivus are shaped by the harsh demands of a free-living lifestyle.</title>
        <authorList>
            <person name="Srinivasan J."/>
            <person name="Dillman A.R."/>
            <person name="Macchietto M.G."/>
            <person name="Heikkinen L."/>
            <person name="Lakso M."/>
            <person name="Fracchia K.M."/>
            <person name="Antoshechkin I."/>
            <person name="Mortazavi A."/>
            <person name="Wong G."/>
            <person name="Sternberg P.W."/>
        </authorList>
    </citation>
    <scope>NUCLEOTIDE SEQUENCE [LARGE SCALE GENOMIC DNA]</scope>
    <source>
        <strain evidence="5">MT8872</strain>
    </source>
</reference>
<proteinExistence type="predicted"/>